<reference evidence="1 2" key="1">
    <citation type="submission" date="2016-10" db="EMBL/GenBank/DDBJ databases">
        <authorList>
            <person name="Varghese N."/>
            <person name="Submissions S."/>
        </authorList>
    </citation>
    <scope>NUCLEOTIDE SEQUENCE [LARGE SCALE GENOMIC DNA]</scope>
    <source>
        <strain evidence="1 2">DSM 29073</strain>
    </source>
</reference>
<comment type="caution">
    <text evidence="1">The sequence shown here is derived from an EMBL/GenBank/DDBJ whole genome shotgun (WGS) entry which is preliminary data.</text>
</comment>
<dbReference type="AlphaFoldDB" id="A0A8G2BWQ9"/>
<name>A0A8G2BWQ9_9BACT</name>
<evidence type="ECO:0000313" key="1">
    <source>
        <dbReference type="EMBL" id="SEF84873.1"/>
    </source>
</evidence>
<protein>
    <submittedName>
        <fullName evidence="1">Uncharacterized protein</fullName>
    </submittedName>
</protein>
<dbReference type="Proteomes" id="UP000236725">
    <property type="component" value="Unassembled WGS sequence"/>
</dbReference>
<organism evidence="1 2">
    <name type="scientific">Parabacteroides chinchillae</name>
    <dbReference type="NCBI Taxonomy" id="871327"/>
    <lineage>
        <taxon>Bacteria</taxon>
        <taxon>Pseudomonadati</taxon>
        <taxon>Bacteroidota</taxon>
        <taxon>Bacteroidia</taxon>
        <taxon>Bacteroidales</taxon>
        <taxon>Tannerellaceae</taxon>
        <taxon>Parabacteroides</taxon>
    </lineage>
</organism>
<evidence type="ECO:0000313" key="2">
    <source>
        <dbReference type="Proteomes" id="UP000236725"/>
    </source>
</evidence>
<accession>A0A8G2BWQ9</accession>
<sequence>MNVCRVEDYKQLILSYDSCFSTFYPDLNFYCDDEIFTVKGIIRKYTDISGVDLNMDYFIIAMKKEYLICLPISETAKYQIKNNNSQFKN</sequence>
<gene>
    <name evidence="1" type="ORF">SAMN05444001_10841</name>
</gene>
<proteinExistence type="predicted"/>
<dbReference type="EMBL" id="FNVS01000008">
    <property type="protein sequence ID" value="SEF84873.1"/>
    <property type="molecule type" value="Genomic_DNA"/>
</dbReference>
<dbReference type="RefSeq" id="WP_103983251.1">
    <property type="nucleotide sequence ID" value="NZ_FNVS01000008.1"/>
</dbReference>
<keyword evidence="2" id="KW-1185">Reference proteome</keyword>